<dbReference type="PANTHER" id="PTHR10334">
    <property type="entry name" value="CYSTEINE-RICH SECRETORY PROTEIN-RELATED"/>
    <property type="match status" value="1"/>
</dbReference>
<dbReference type="FunFam" id="3.40.33.10:FF:000013">
    <property type="entry name" value="SCP-Like extracellular protein"/>
    <property type="match status" value="1"/>
</dbReference>
<gene>
    <name evidence="3" type="ORF">L3Y34_007105</name>
</gene>
<evidence type="ECO:0000313" key="4">
    <source>
        <dbReference type="Proteomes" id="UP000827892"/>
    </source>
</evidence>
<reference evidence="3 4" key="1">
    <citation type="submission" date="2022-02" db="EMBL/GenBank/DDBJ databases">
        <title>Chromosome-level reference genomes for two strains of Caenorhabditis briggsae: an improved platform for comparative genomics.</title>
        <authorList>
            <person name="Stevens L."/>
            <person name="Andersen E.C."/>
        </authorList>
    </citation>
    <scope>NUCLEOTIDE SEQUENCE [LARGE SCALE GENOMIC DNA]</scope>
    <source>
        <strain evidence="3">QX1410_ONT</strain>
        <tissue evidence="3">Whole-organism</tissue>
    </source>
</reference>
<dbReference type="InterPro" id="IPR035940">
    <property type="entry name" value="CAP_sf"/>
</dbReference>
<feature type="signal peptide" evidence="1">
    <location>
        <begin position="1"/>
        <end position="16"/>
    </location>
</feature>
<dbReference type="InterPro" id="IPR014044">
    <property type="entry name" value="CAP_dom"/>
</dbReference>
<evidence type="ECO:0000259" key="2">
    <source>
        <dbReference type="SMART" id="SM00198"/>
    </source>
</evidence>
<evidence type="ECO:0000313" key="3">
    <source>
        <dbReference type="EMBL" id="ULT87703.1"/>
    </source>
</evidence>
<dbReference type="EMBL" id="CP090895">
    <property type="protein sequence ID" value="ULT87703.1"/>
    <property type="molecule type" value="Genomic_DNA"/>
</dbReference>
<feature type="chain" id="PRO_5042013964" description="SCP domain-containing protein" evidence="1">
    <location>
        <begin position="17"/>
        <end position="215"/>
    </location>
</feature>
<accession>A0AAE9CZN7</accession>
<dbReference type="InterPro" id="IPR002413">
    <property type="entry name" value="V5_allergen-like"/>
</dbReference>
<dbReference type="AlphaFoldDB" id="A0AAE9CZN7"/>
<dbReference type="Gene3D" id="3.40.33.10">
    <property type="entry name" value="CAP"/>
    <property type="match status" value="1"/>
</dbReference>
<feature type="domain" description="SCP" evidence="2">
    <location>
        <begin position="23"/>
        <end position="184"/>
    </location>
</feature>
<protein>
    <recommendedName>
        <fullName evidence="2">SCP domain-containing protein</fullName>
    </recommendedName>
</protein>
<organism evidence="3 4">
    <name type="scientific">Caenorhabditis briggsae</name>
    <dbReference type="NCBI Taxonomy" id="6238"/>
    <lineage>
        <taxon>Eukaryota</taxon>
        <taxon>Metazoa</taxon>
        <taxon>Ecdysozoa</taxon>
        <taxon>Nematoda</taxon>
        <taxon>Chromadorea</taxon>
        <taxon>Rhabditida</taxon>
        <taxon>Rhabditina</taxon>
        <taxon>Rhabditomorpha</taxon>
        <taxon>Rhabditoidea</taxon>
        <taxon>Rhabditidae</taxon>
        <taxon>Peloderinae</taxon>
        <taxon>Caenorhabditis</taxon>
    </lineage>
</organism>
<dbReference type="Pfam" id="PF00188">
    <property type="entry name" value="CAP"/>
    <property type="match status" value="1"/>
</dbReference>
<dbReference type="SUPFAM" id="SSF55797">
    <property type="entry name" value="PR-1-like"/>
    <property type="match status" value="1"/>
</dbReference>
<dbReference type="Proteomes" id="UP000827892">
    <property type="component" value="Chromosome V"/>
</dbReference>
<dbReference type="InterPro" id="IPR001283">
    <property type="entry name" value="CRISP-related"/>
</dbReference>
<dbReference type="PRINTS" id="PR00837">
    <property type="entry name" value="V5TPXLIKE"/>
</dbReference>
<dbReference type="CDD" id="cd05380">
    <property type="entry name" value="CAP_euk"/>
    <property type="match status" value="1"/>
</dbReference>
<name>A0AAE9CZN7_CAEBR</name>
<evidence type="ECO:0000256" key="1">
    <source>
        <dbReference type="SAM" id="SignalP"/>
    </source>
</evidence>
<proteinExistence type="predicted"/>
<dbReference type="GO" id="GO:0005576">
    <property type="term" value="C:extracellular region"/>
    <property type="evidence" value="ECO:0007669"/>
    <property type="project" value="InterPro"/>
</dbReference>
<dbReference type="PROSITE" id="PS01010">
    <property type="entry name" value="CRISP_2"/>
    <property type="match status" value="1"/>
</dbReference>
<dbReference type="InterPro" id="IPR018244">
    <property type="entry name" value="Allrgn_V5/Tpx1_CS"/>
</dbReference>
<dbReference type="PRINTS" id="PR00838">
    <property type="entry name" value="V5ALLERGEN"/>
</dbReference>
<keyword evidence="1" id="KW-0732">Signal</keyword>
<dbReference type="SMART" id="SM00198">
    <property type="entry name" value="SCP"/>
    <property type="match status" value="1"/>
</dbReference>
<sequence>MNTLIVLCLFVIGGYAQLGFPSSTGPQIASIHNKARMNFANGGRYIQGVKMPSAKNMLKMFWDSTLAYSAQNYADTCPTSKSGATGYGENIFNKFTTSPATYLDGYATDAPYKWDEQLSDFGLSSLTMDATILASGVADATQMYWAKTKYVGCGVKNCGPDPSQANKTRIVVVCHYTPKGNVIGEVMYEQGLTCTNCPSPTLCESDMGFSTGLCV</sequence>